<keyword evidence="2" id="KW-0472">Membrane</keyword>
<keyword evidence="2" id="KW-1133">Transmembrane helix</keyword>
<dbReference type="InParanoid" id="M3Z1I0"/>
<keyword evidence="2" id="KW-0812">Transmembrane</keyword>
<evidence type="ECO:0000256" key="2">
    <source>
        <dbReference type="SAM" id="Phobius"/>
    </source>
</evidence>
<accession>M3Z1I0</accession>
<dbReference type="HOGENOM" id="CLU_2209161_0_0_1"/>
<sequence length="107" mass="11544">MPGSKWKGIQRLSPWLPDVEAAVLTSQGISCSIFLLVMDCLERRRARSAGEGALFIETGLSGKPPDTLTSEQRPERCAREAMSLSLGRESQAKGTASTKALGLQPAW</sequence>
<evidence type="ECO:0000256" key="1">
    <source>
        <dbReference type="SAM" id="MobiDB-lite"/>
    </source>
</evidence>
<reference evidence="3" key="1">
    <citation type="submission" date="2024-06" db="UniProtKB">
        <authorList>
            <consortium name="Ensembl"/>
        </authorList>
    </citation>
    <scope>IDENTIFICATION</scope>
</reference>
<name>M3Z1I0_MUSPF</name>
<protein>
    <submittedName>
        <fullName evidence="3">Uncharacterized protein</fullName>
    </submittedName>
</protein>
<evidence type="ECO:0000313" key="3">
    <source>
        <dbReference type="Ensembl" id="ENSMPUP00000017442.1"/>
    </source>
</evidence>
<feature type="transmembrane region" description="Helical" evidence="2">
    <location>
        <begin position="20"/>
        <end position="38"/>
    </location>
</feature>
<dbReference type="AlphaFoldDB" id="M3Z1I0"/>
<dbReference type="EMBL" id="AEYP01020058">
    <property type="status" value="NOT_ANNOTATED_CDS"/>
    <property type="molecule type" value="Genomic_DNA"/>
</dbReference>
<dbReference type="Ensembl" id="ENSMPUT00000017700.1">
    <property type="protein sequence ID" value="ENSMPUP00000017442.1"/>
    <property type="gene ID" value="ENSMPUG00000017554.1"/>
</dbReference>
<feature type="region of interest" description="Disordered" evidence="1">
    <location>
        <begin position="82"/>
        <end position="107"/>
    </location>
</feature>
<proteinExistence type="predicted"/>
<organism evidence="3">
    <name type="scientific">Mustela putorius furo</name>
    <name type="common">European domestic ferret</name>
    <name type="synonym">Mustela furo</name>
    <dbReference type="NCBI Taxonomy" id="9669"/>
    <lineage>
        <taxon>Eukaryota</taxon>
        <taxon>Metazoa</taxon>
        <taxon>Chordata</taxon>
        <taxon>Craniata</taxon>
        <taxon>Vertebrata</taxon>
        <taxon>Euteleostomi</taxon>
        <taxon>Mammalia</taxon>
        <taxon>Eutheria</taxon>
        <taxon>Laurasiatheria</taxon>
        <taxon>Carnivora</taxon>
        <taxon>Caniformia</taxon>
        <taxon>Musteloidea</taxon>
        <taxon>Mustelidae</taxon>
        <taxon>Mustelinae</taxon>
        <taxon>Mustela</taxon>
    </lineage>
</organism>